<proteinExistence type="predicted"/>
<dbReference type="InterPro" id="IPR012337">
    <property type="entry name" value="RNaseH-like_sf"/>
</dbReference>
<feature type="compositionally biased region" description="Polar residues" evidence="1">
    <location>
        <begin position="857"/>
        <end position="875"/>
    </location>
</feature>
<dbReference type="InterPro" id="IPR028889">
    <property type="entry name" value="USP"/>
</dbReference>
<feature type="region of interest" description="Disordered" evidence="1">
    <location>
        <begin position="857"/>
        <end position="902"/>
    </location>
</feature>
<reference evidence="3 4" key="1">
    <citation type="journal article" date="2018" name="Plant J.">
        <title>Genome sequences of Chlorella sorokiniana UTEX 1602 and Micractinium conductrix SAG 241.80: implications to maltose excretion by a green alga.</title>
        <authorList>
            <person name="Arriola M.B."/>
            <person name="Velmurugan N."/>
            <person name="Zhang Y."/>
            <person name="Plunkett M.H."/>
            <person name="Hondzo H."/>
            <person name="Barney B.M."/>
        </authorList>
    </citation>
    <scope>NUCLEOTIDE SEQUENCE [LARGE SCALE GENOMIC DNA]</scope>
    <source>
        <strain evidence="3 4">SAG 241.80</strain>
    </source>
</reference>
<dbReference type="PROSITE" id="PS50235">
    <property type="entry name" value="USP_3"/>
    <property type="match status" value="1"/>
</dbReference>
<protein>
    <submittedName>
        <fullName evidence="3">PAB-dependent poly(A)-specific ribonuclease subunit 2</fullName>
    </submittedName>
</protein>
<dbReference type="InterPro" id="IPR028881">
    <property type="entry name" value="PAN2_UCH_dom"/>
</dbReference>
<dbReference type="InterPro" id="IPR013520">
    <property type="entry name" value="Ribonucl_H"/>
</dbReference>
<feature type="region of interest" description="Disordered" evidence="1">
    <location>
        <begin position="399"/>
        <end position="433"/>
    </location>
</feature>
<dbReference type="PANTHER" id="PTHR15728">
    <property type="entry name" value="DEADENYLATION COMPLEX CATALYTIC SUBUNIT PAN2"/>
    <property type="match status" value="1"/>
</dbReference>
<dbReference type="SMART" id="SM00479">
    <property type="entry name" value="EXOIII"/>
    <property type="match status" value="1"/>
</dbReference>
<dbReference type="EMBL" id="LHPF02000063">
    <property type="protein sequence ID" value="PSC67357.1"/>
    <property type="molecule type" value="Genomic_DNA"/>
</dbReference>
<dbReference type="Gene3D" id="2.130.10.10">
    <property type="entry name" value="YVTN repeat-like/Quinoprotein amine dehydrogenase"/>
    <property type="match status" value="1"/>
</dbReference>
<dbReference type="InterPro" id="IPR011047">
    <property type="entry name" value="Quinoprotein_ADH-like_sf"/>
</dbReference>
<comment type="caution">
    <text evidence="3">The sequence shown here is derived from an EMBL/GenBank/DDBJ whole genome shotgun (WGS) entry which is preliminary data.</text>
</comment>
<organism evidence="3 4">
    <name type="scientific">Micractinium conductrix</name>
    <dbReference type="NCBI Taxonomy" id="554055"/>
    <lineage>
        <taxon>Eukaryota</taxon>
        <taxon>Viridiplantae</taxon>
        <taxon>Chlorophyta</taxon>
        <taxon>core chlorophytes</taxon>
        <taxon>Trebouxiophyceae</taxon>
        <taxon>Chlorellales</taxon>
        <taxon>Chlorellaceae</taxon>
        <taxon>Chlorella clade</taxon>
        <taxon>Micractinium</taxon>
    </lineage>
</organism>
<dbReference type="InterPro" id="IPR048841">
    <property type="entry name" value="PAN2_N"/>
</dbReference>
<feature type="domain" description="USP" evidence="2">
    <location>
        <begin position="474"/>
        <end position="1011"/>
    </location>
</feature>
<dbReference type="FunFam" id="3.30.420.10:FF:000175">
    <property type="entry name" value="RNA exonuclease 5"/>
    <property type="match status" value="1"/>
</dbReference>
<evidence type="ECO:0000313" key="4">
    <source>
        <dbReference type="Proteomes" id="UP000239649"/>
    </source>
</evidence>
<sequence length="1343" mass="143218">MWGSQDGGLFELQVAPLHPRLADPINALVFDSLEEAVWAGNDAVVAQLACPSLERHCSVPSASPIIELRTLGEAAVSLSAYELAVHASGGAQRLTWTDEVGDLSALELEPRSTRAVLGRSGGGLVLLDLKQGKPVGTVDTGDRGVVALCGPTGRGAMVMGTADGSISLLDPRSGYRPEASMQAHAGGFAALDARGELVATAGYVSRMGRLALDTYAKVFDVRMTPRMLSSVPFAPGPSLLRFHPRFSSTLLLASASGAFTLADAQGMSAAGTYQMETEGDALLCAAISSSGECLAFGGSGGYVHLWATSPDPSINQMRQPLEPPEPHTPLVSLGEDDPLSQAPTYFPQDASGLLSDVPAYESVAVGLPPRVVDASLMKSMRQSDFVGYIQNPHYQRGAPYGSASRAAAAQRNQRVQPRPGLAEQEAARAERARRRAEAGGAVLPGRYKRVQIRAQQGVRFEEFDFSYYNRTPFTGLENDLANCYTNALLQVLFFCPPMRDALMQHVPDAGAEFSLTCEMALLFRMLATAASGTVCQAANLLRALRQNKEAAGLGLLEGVKGERGANDIEVEAKKERLLSKRVQSLSRFILESLNKEGGGPGRRSLVESVFGLLQLQRTQCLSRPNRPDQIREARIFQTDLLYPPAKERPGGAGGGTAPPSAPTSPTRPAGGGSQASSPRAGGGGFAAGSGRPSFAALLQQSLKVESEMRAWFDDEVKYQYVRQTRVPKALPTVLAVNCGLQDREDLCWWQPYRTPALDCEGQPVVRQRAWLPHAVAVAIDPQGWAVAVQEAESAEELASSGGGGAAVPPGGSRAVYELTAVLAHIRDEDEAAEAADAGQHYEGHLVAHIKVPPTYFDAQQQSPAGGTPHSISRTPSDAAAHGGAGGEAAWSAPATPTRPTVSPQEIASLLLPGAGAAMAASPRAAQQGQGQQQQQQLSSSEAEIIRAASDSLAAALGTPQSAHGTPPFSRGVPRFSWMVFNDFHITPCLPDEVGELYGGQKLPCLLYYTQVEATRRSLELPPVPPVSVLTPEAFLALCRMPPLQGPKVRLHNPTFAPLHPGELPQPGSLFALDAEFVAYSPPEKALQRGVEMEVRPSRLGLARVSVLRGQGPAKGSAAIDDYIKSAEPVYDYLTKFSGLVPGDLDPSRSPHYLTTLKRAYLKLRYLVDCGAVFVGHGLKKDFRMINIVVPPAQIVDTVDLFHAKRSRKLSLRFLASYLLRAKIQEHTHDSIEDAATALRLYDVYQQLVREGTFEAKLQEMYDWGKRAGWEPVIWKDGQPHPAPQQVPGVAAAAGGGAAAYGGGGPGPHQGQHAQHAGYGGQQQQQQHRGNMHGGQRGGSMGRR</sequence>
<evidence type="ECO:0000256" key="1">
    <source>
        <dbReference type="SAM" id="MobiDB-lite"/>
    </source>
</evidence>
<feature type="compositionally biased region" description="Low complexity" evidence="1">
    <location>
        <begin position="399"/>
        <end position="424"/>
    </location>
</feature>
<dbReference type="GO" id="GO:0000932">
    <property type="term" value="C:P-body"/>
    <property type="evidence" value="ECO:0007669"/>
    <property type="project" value="TreeGrafter"/>
</dbReference>
<dbReference type="Gene3D" id="3.90.70.10">
    <property type="entry name" value="Cysteine proteinases"/>
    <property type="match status" value="1"/>
</dbReference>
<evidence type="ECO:0000313" key="3">
    <source>
        <dbReference type="EMBL" id="PSC67357.1"/>
    </source>
</evidence>
<dbReference type="Pfam" id="PF20770">
    <property type="entry name" value="PAN2_N"/>
    <property type="match status" value="1"/>
</dbReference>
<gene>
    <name evidence="3" type="ORF">C2E20_8964</name>
</gene>
<dbReference type="Pfam" id="PF00929">
    <property type="entry name" value="RNase_T"/>
    <property type="match status" value="1"/>
</dbReference>
<dbReference type="SUPFAM" id="SSF54001">
    <property type="entry name" value="Cysteine proteinases"/>
    <property type="match status" value="1"/>
</dbReference>
<feature type="compositionally biased region" description="Gly residues" evidence="1">
    <location>
        <begin position="1293"/>
        <end position="1307"/>
    </location>
</feature>
<feature type="region of interest" description="Disordered" evidence="1">
    <location>
        <begin position="641"/>
        <end position="686"/>
    </location>
</feature>
<feature type="compositionally biased region" description="Low complexity" evidence="1">
    <location>
        <begin position="1283"/>
        <end position="1292"/>
    </location>
</feature>
<dbReference type="InterPro" id="IPR015943">
    <property type="entry name" value="WD40/YVTN_repeat-like_dom_sf"/>
</dbReference>
<dbReference type="InterPro" id="IPR050785">
    <property type="entry name" value="PAN2-PAN3_catalytic_subunit"/>
</dbReference>
<feature type="compositionally biased region" description="Gly residues" evidence="1">
    <location>
        <begin position="1331"/>
        <end position="1343"/>
    </location>
</feature>
<dbReference type="GO" id="GO:0000289">
    <property type="term" value="P:nuclear-transcribed mRNA poly(A) tail shortening"/>
    <property type="evidence" value="ECO:0007669"/>
    <property type="project" value="TreeGrafter"/>
</dbReference>
<accession>A0A2P6UZT5</accession>
<feature type="region of interest" description="Disordered" evidence="1">
    <location>
        <begin position="1275"/>
        <end position="1343"/>
    </location>
</feature>
<dbReference type="GO" id="GO:0031251">
    <property type="term" value="C:PAN complex"/>
    <property type="evidence" value="ECO:0007669"/>
    <property type="project" value="TreeGrafter"/>
</dbReference>
<dbReference type="Pfam" id="PF13423">
    <property type="entry name" value="UCH_1"/>
    <property type="match status" value="1"/>
</dbReference>
<keyword evidence="4" id="KW-1185">Reference proteome</keyword>
<dbReference type="GO" id="GO:0004535">
    <property type="term" value="F:poly(A)-specific ribonuclease activity"/>
    <property type="evidence" value="ECO:0007669"/>
    <property type="project" value="TreeGrafter"/>
</dbReference>
<dbReference type="InterPro" id="IPR038765">
    <property type="entry name" value="Papain-like_cys_pep_sf"/>
</dbReference>
<dbReference type="SUPFAM" id="SSF53098">
    <property type="entry name" value="Ribonuclease H-like"/>
    <property type="match status" value="1"/>
</dbReference>
<dbReference type="InterPro" id="IPR036397">
    <property type="entry name" value="RNaseH_sf"/>
</dbReference>
<dbReference type="OrthoDB" id="16516at2759"/>
<evidence type="ECO:0000259" key="2">
    <source>
        <dbReference type="PROSITE" id="PS50235"/>
    </source>
</evidence>
<name>A0A2P6UZT5_9CHLO</name>
<dbReference type="STRING" id="554055.A0A2P6UZT5"/>
<dbReference type="SUPFAM" id="SSF50998">
    <property type="entry name" value="Quinoprotein alcohol dehydrogenase-like"/>
    <property type="match status" value="1"/>
</dbReference>
<dbReference type="CDD" id="cd06143">
    <property type="entry name" value="PAN2_exo"/>
    <property type="match status" value="1"/>
</dbReference>
<dbReference type="Gene3D" id="3.30.420.10">
    <property type="entry name" value="Ribonuclease H-like superfamily/Ribonuclease H"/>
    <property type="match status" value="1"/>
</dbReference>
<dbReference type="Proteomes" id="UP000239649">
    <property type="component" value="Unassembled WGS sequence"/>
</dbReference>
<feature type="compositionally biased region" description="Low complexity" evidence="1">
    <location>
        <begin position="1308"/>
        <end position="1328"/>
    </location>
</feature>
<dbReference type="GO" id="GO:0003676">
    <property type="term" value="F:nucleic acid binding"/>
    <property type="evidence" value="ECO:0007669"/>
    <property type="project" value="InterPro"/>
</dbReference>
<dbReference type="PANTHER" id="PTHR15728:SF0">
    <property type="entry name" value="PAN2-PAN3 DEADENYLATION COMPLEX CATALYTIC SUBUNIT PAN2"/>
    <property type="match status" value="1"/>
</dbReference>
<feature type="region of interest" description="Disordered" evidence="1">
    <location>
        <begin position="917"/>
        <end position="941"/>
    </location>
</feature>